<evidence type="ECO:0000313" key="3">
    <source>
        <dbReference type="Proteomes" id="UP000007264"/>
    </source>
</evidence>
<proteinExistence type="predicted"/>
<reference evidence="2 3" key="1">
    <citation type="journal article" date="2012" name="Genome Biol.">
        <title>The genome of the polar eukaryotic microalga coccomyxa subellipsoidea reveals traits of cold adaptation.</title>
        <authorList>
            <person name="Blanc G."/>
            <person name="Agarkova I."/>
            <person name="Grimwood J."/>
            <person name="Kuo A."/>
            <person name="Brueggeman A."/>
            <person name="Dunigan D."/>
            <person name="Gurnon J."/>
            <person name="Ladunga I."/>
            <person name="Lindquist E."/>
            <person name="Lucas S."/>
            <person name="Pangilinan J."/>
            <person name="Proschold T."/>
            <person name="Salamov A."/>
            <person name="Schmutz J."/>
            <person name="Weeks D."/>
            <person name="Yamada T."/>
            <person name="Claverie J.M."/>
            <person name="Grigoriev I."/>
            <person name="Van Etten J."/>
            <person name="Lomsadze A."/>
            <person name="Borodovsky M."/>
        </authorList>
    </citation>
    <scope>NUCLEOTIDE SEQUENCE [LARGE SCALE GENOMIC DNA]</scope>
    <source>
        <strain evidence="2 3">C-169</strain>
    </source>
</reference>
<name>I0YM05_COCSC</name>
<feature type="compositionally biased region" description="Low complexity" evidence="1">
    <location>
        <begin position="219"/>
        <end position="232"/>
    </location>
</feature>
<dbReference type="GeneID" id="17037482"/>
<dbReference type="OrthoDB" id="10567119at2759"/>
<gene>
    <name evidence="2" type="ORF">COCSUDRAFT_58709</name>
</gene>
<comment type="caution">
    <text evidence="2">The sequence shown here is derived from an EMBL/GenBank/DDBJ whole genome shotgun (WGS) entry which is preliminary data.</text>
</comment>
<protein>
    <submittedName>
        <fullName evidence="2">Uncharacterized protein</fullName>
    </submittedName>
</protein>
<feature type="region of interest" description="Disordered" evidence="1">
    <location>
        <begin position="253"/>
        <end position="335"/>
    </location>
</feature>
<evidence type="ECO:0000256" key="1">
    <source>
        <dbReference type="SAM" id="MobiDB-lite"/>
    </source>
</evidence>
<dbReference type="AlphaFoldDB" id="I0YM05"/>
<organism evidence="2 3">
    <name type="scientific">Coccomyxa subellipsoidea (strain C-169)</name>
    <name type="common">Green microalga</name>
    <dbReference type="NCBI Taxonomy" id="574566"/>
    <lineage>
        <taxon>Eukaryota</taxon>
        <taxon>Viridiplantae</taxon>
        <taxon>Chlorophyta</taxon>
        <taxon>core chlorophytes</taxon>
        <taxon>Trebouxiophyceae</taxon>
        <taxon>Trebouxiophyceae incertae sedis</taxon>
        <taxon>Coccomyxaceae</taxon>
        <taxon>Coccomyxa</taxon>
        <taxon>Coccomyxa subellipsoidea</taxon>
    </lineage>
</organism>
<dbReference type="KEGG" id="csl:COCSUDRAFT_58709"/>
<evidence type="ECO:0000313" key="2">
    <source>
        <dbReference type="EMBL" id="EIE19424.1"/>
    </source>
</evidence>
<feature type="compositionally biased region" description="Polar residues" evidence="1">
    <location>
        <begin position="309"/>
        <end position="319"/>
    </location>
</feature>
<dbReference type="RefSeq" id="XP_005643968.1">
    <property type="nucleotide sequence ID" value="XM_005643911.1"/>
</dbReference>
<accession>I0YM05</accession>
<sequence length="812" mass="84095">MQRVIRQGKTPDGEDGDTARKLQARLERTQQTAADASAAARKSEHECANLQKQSTQLRERIKEVEHIQKATVGDVVHLNGQLGKQAAAMQSMSQQLSSMSRQQAACASHEAMASLAEQVARLEGVAAASIAACEAAQADRDRLWQRMEDMQAQASASLEQQQAALQQLARWQSAFGAFAREVSGSPRPRRAGADTAPTRMLPAEGAREPAGSLQLVPYSGNDSASSGSGSSGRAMQAAVAPMIPGDIVRLQAPVSDGPAASTGTVAGPGDGTPRHVGRERPAAHPAELPPAKRHRPDTAGSGGDEGSNAVRTPTGTVLTPRQHHERAQDAVAQRVSMPDSGPALHRLTPEAEGGSAASGTAVTKAWKCESAAVSVVEGWLGEVTGCVDQPVTDALARGAAAGLRDALAAGQCPLSCVVAGFETALLESAAPRGLGCNPVEDCTGDAASSGNAQAGVIEDIPFSAVWCRREVLQTRCFTGLMVCARGLERLLGARQQDSFLKGLLQRLHAAAVRPPPGLHTALHTPACSAAAACASLYRAQGNAMRVLVFELATAEPELSARMLPRLAAAVLAWPAALASDPRPGGGVLGSSLLAALHDLSSTALQEQGRAVDDTATAAGSVSGTTSATELLPGVSAAAGSLLRVCEECGVRARLGGQGQERWPALLAALGASLRRATALAAAGAAQPDAWHNVACELRVATVCLGPARCKGEEDVTAADEAGLENLHVVLGEASHAGILDMVFSSAWLALPVETFCGLLLRLVPKDQAYRRTCAALSVLRVRLEALSGPAPRTLVLATVQAGKYMQHMMHAI</sequence>
<feature type="region of interest" description="Disordered" evidence="1">
    <location>
        <begin position="180"/>
        <end position="236"/>
    </location>
</feature>
<feature type="compositionally biased region" description="Basic and acidic residues" evidence="1">
    <location>
        <begin position="272"/>
        <end position="282"/>
    </location>
</feature>
<keyword evidence="3" id="KW-1185">Reference proteome</keyword>
<dbReference type="Proteomes" id="UP000007264">
    <property type="component" value="Unassembled WGS sequence"/>
</dbReference>
<feature type="region of interest" description="Disordered" evidence="1">
    <location>
        <begin position="28"/>
        <end position="50"/>
    </location>
</feature>
<dbReference type="EMBL" id="AGSI01000019">
    <property type="protein sequence ID" value="EIE19424.1"/>
    <property type="molecule type" value="Genomic_DNA"/>
</dbReference>